<comment type="caution">
    <text evidence="6">The sequence shown here is derived from an EMBL/GenBank/DDBJ whole genome shotgun (WGS) entry which is preliminary data.</text>
</comment>
<organism evidence="6 7">
    <name type="scientific">Carpediemonas membranifera</name>
    <dbReference type="NCBI Taxonomy" id="201153"/>
    <lineage>
        <taxon>Eukaryota</taxon>
        <taxon>Metamonada</taxon>
        <taxon>Carpediemonas-like organisms</taxon>
        <taxon>Carpediemonas</taxon>
    </lineage>
</organism>
<comment type="subcellular location">
    <subcellularLocation>
        <location evidence="1">Membrane</location>
        <topology evidence="1">Multi-pass membrane protein</topology>
    </subcellularLocation>
</comment>
<keyword evidence="4 5" id="KW-0472">Membrane</keyword>
<dbReference type="GO" id="GO:0005783">
    <property type="term" value="C:endoplasmic reticulum"/>
    <property type="evidence" value="ECO:0007669"/>
    <property type="project" value="TreeGrafter"/>
</dbReference>
<dbReference type="GO" id="GO:0016020">
    <property type="term" value="C:membrane"/>
    <property type="evidence" value="ECO:0007669"/>
    <property type="project" value="UniProtKB-SubCell"/>
</dbReference>
<dbReference type="AlphaFoldDB" id="A0A8J6BET0"/>
<evidence type="ECO:0000313" key="7">
    <source>
        <dbReference type="Proteomes" id="UP000717585"/>
    </source>
</evidence>
<keyword evidence="3 5" id="KW-1133">Transmembrane helix</keyword>
<evidence type="ECO:0000313" key="6">
    <source>
        <dbReference type="EMBL" id="KAG9395952.1"/>
    </source>
</evidence>
<keyword evidence="2 5" id="KW-0812">Transmembrane</keyword>
<dbReference type="PANTHER" id="PTHR21389">
    <property type="entry name" value="P53 INDUCED PROTEIN"/>
    <property type="match status" value="1"/>
</dbReference>
<keyword evidence="7" id="KW-1185">Reference proteome</keyword>
<accession>A0A8J6BET0</accession>
<name>A0A8J6BET0_9EUKA</name>
<evidence type="ECO:0000256" key="4">
    <source>
        <dbReference type="ARBA" id="ARBA00023136"/>
    </source>
</evidence>
<evidence type="ECO:0000256" key="5">
    <source>
        <dbReference type="SAM" id="Phobius"/>
    </source>
</evidence>
<evidence type="ECO:0000256" key="1">
    <source>
        <dbReference type="ARBA" id="ARBA00004141"/>
    </source>
</evidence>
<reference evidence="6" key="1">
    <citation type="submission" date="2021-05" db="EMBL/GenBank/DDBJ databases">
        <title>A free-living protist that lacks canonical eukaryotic 1 DNA replication and segregation systems.</title>
        <authorList>
            <person name="Salas-Leiva D.E."/>
            <person name="Tromer E.C."/>
            <person name="Curtis B.A."/>
            <person name="Jerlstrom-Hultqvist J."/>
            <person name="Kolisko M."/>
            <person name="Yi Z."/>
            <person name="Salas-Leiva J.S."/>
            <person name="Gallot-Lavallee L."/>
            <person name="Kops G.J.P.L."/>
            <person name="Archibald J.M."/>
            <person name="Simpson A.G.B."/>
            <person name="Roger A.J."/>
        </authorList>
    </citation>
    <scope>NUCLEOTIDE SEQUENCE</scope>
    <source>
        <strain evidence="6">BICM</strain>
    </source>
</reference>
<sequence length="212" mass="22740">MSHSTKRLVAFTAVAVLKSLILLPVYQASDGIARAYYAAFAAEPFEPPRRAPLAQLALTLINGTVRFIVTFSLVLIAVGLSWLPLVGTVLYVAVLSWRMSFFFHSALWDLTPAGTSLHYKTMQIETNWAYHLGFGVLASTFIFILPTEAGDLLFGLGHPVLCLIAVSTQLSPLPPGDGSPLALPIFNLGNLAGDAVLAHMPKPVRAALAALE</sequence>
<dbReference type="Proteomes" id="UP000717585">
    <property type="component" value="Unassembled WGS sequence"/>
</dbReference>
<evidence type="ECO:0000256" key="2">
    <source>
        <dbReference type="ARBA" id="ARBA00022692"/>
    </source>
</evidence>
<dbReference type="GO" id="GO:0016236">
    <property type="term" value="P:macroautophagy"/>
    <property type="evidence" value="ECO:0007669"/>
    <property type="project" value="TreeGrafter"/>
</dbReference>
<dbReference type="PANTHER" id="PTHR21389:SF0">
    <property type="entry name" value="ETOPOSIDE-INDUCED PROTEIN 2.4 HOMOLOG"/>
    <property type="match status" value="1"/>
</dbReference>
<proteinExistence type="predicted"/>
<dbReference type="OrthoDB" id="266518at2759"/>
<feature type="transmembrane region" description="Helical" evidence="5">
    <location>
        <begin position="128"/>
        <end position="145"/>
    </location>
</feature>
<dbReference type="EMBL" id="JAHDYR010000007">
    <property type="protein sequence ID" value="KAG9395952.1"/>
    <property type="molecule type" value="Genomic_DNA"/>
</dbReference>
<gene>
    <name evidence="6" type="ORF">J8273_2301</name>
</gene>
<protein>
    <submittedName>
        <fullName evidence="6">Etoposide-induced protein</fullName>
    </submittedName>
</protein>
<evidence type="ECO:0000256" key="3">
    <source>
        <dbReference type="ARBA" id="ARBA00022989"/>
    </source>
</evidence>